<dbReference type="EMBL" id="VEVQ02000003">
    <property type="protein sequence ID" value="NHN25054.1"/>
    <property type="molecule type" value="Genomic_DNA"/>
</dbReference>
<dbReference type="RefSeq" id="WP_140960778.1">
    <property type="nucleotide sequence ID" value="NZ_VEVQ02000003.1"/>
</dbReference>
<dbReference type="Proteomes" id="UP000817854">
    <property type="component" value="Unassembled WGS sequence"/>
</dbReference>
<evidence type="ECO:0000313" key="2">
    <source>
        <dbReference type="EMBL" id="NHN25054.1"/>
    </source>
</evidence>
<gene>
    <name evidence="2" type="ORF">FIA58_005120</name>
</gene>
<reference evidence="3" key="1">
    <citation type="submission" date="2019-05" db="EMBL/GenBank/DDBJ databases">
        <title>Flavobacterium profundi sp. nov., isolated from a deep-sea seamount.</title>
        <authorList>
            <person name="Zhang D.-C."/>
        </authorList>
    </citation>
    <scope>NUCLEOTIDE SEQUENCE [LARGE SCALE GENOMIC DNA]</scope>
    <source>
        <strain evidence="3">EC11</strain>
    </source>
</reference>
<evidence type="ECO:0000256" key="1">
    <source>
        <dbReference type="SAM" id="MobiDB-lite"/>
    </source>
</evidence>
<proteinExistence type="predicted"/>
<evidence type="ECO:0000313" key="3">
    <source>
        <dbReference type="Proteomes" id="UP000817854"/>
    </source>
</evidence>
<name>A0ABX0IQH5_9FLAO</name>
<reference evidence="2 3" key="2">
    <citation type="submission" date="2019-05" db="EMBL/GenBank/DDBJ databases">
        <authorList>
            <person name="Lianzixin W."/>
        </authorList>
    </citation>
    <scope>NUCLEOTIDE SEQUENCE [LARGE SCALE GENOMIC DNA]</scope>
    <source>
        <strain evidence="2 3">EC11</strain>
    </source>
</reference>
<comment type="caution">
    <text evidence="2">The sequence shown here is derived from an EMBL/GenBank/DDBJ whole genome shotgun (WGS) entry which is preliminary data.</text>
</comment>
<feature type="region of interest" description="Disordered" evidence="1">
    <location>
        <begin position="222"/>
        <end position="248"/>
    </location>
</feature>
<organism evidence="2 3">
    <name type="scientific">Flavobacterium jejuense</name>
    <dbReference type="NCBI Taxonomy" id="1544455"/>
    <lineage>
        <taxon>Bacteria</taxon>
        <taxon>Pseudomonadati</taxon>
        <taxon>Bacteroidota</taxon>
        <taxon>Flavobacteriia</taxon>
        <taxon>Flavobacteriales</taxon>
        <taxon>Flavobacteriaceae</taxon>
        <taxon>Flavobacterium</taxon>
    </lineage>
</organism>
<sequence>MITGILIAVLFAFGVYIYKFPPRKTTSTPCPCSNKICMDYPDDSISKLSVDLIHTMVKGYKKNQLDFINTHSRFVPNDDAHSIWFDLETLKKFIYHIEKTTLNKAATVEDLKSMDITKEKLGIRIYYTAYPENKIWSRFNDLMAFLEVKDEKLKKERLAYGNLHSLVMVPTLDAKGNGTNSDFNPLDPITYPNGLFDRLGYTFDPNNLNSLNRTMGLSGLTSNQNLSTGAQNHGSLIPPATSNGVEGF</sequence>
<accession>A0ABX0IQH5</accession>
<keyword evidence="3" id="KW-1185">Reference proteome</keyword>
<protein>
    <submittedName>
        <fullName evidence="2">Uncharacterized protein</fullName>
    </submittedName>
</protein>
<reference evidence="2 3" key="3">
    <citation type="submission" date="2020-02" db="EMBL/GenBank/DDBJ databases">
        <title>Flavobacterium profundi sp. nov., isolated from a deep-sea seamount.</title>
        <authorList>
            <person name="Zhang D.-C."/>
        </authorList>
    </citation>
    <scope>NUCLEOTIDE SEQUENCE [LARGE SCALE GENOMIC DNA]</scope>
    <source>
        <strain evidence="2 3">EC11</strain>
    </source>
</reference>